<dbReference type="PANTHER" id="PTHR42801">
    <property type="entry name" value="THIOREDOXIN-DEPENDENT PEROXIDE REDUCTASE"/>
    <property type="match status" value="1"/>
</dbReference>
<dbReference type="GO" id="GO:0008379">
    <property type="term" value="F:thioredoxin peroxidase activity"/>
    <property type="evidence" value="ECO:0007669"/>
    <property type="project" value="TreeGrafter"/>
</dbReference>
<dbReference type="GO" id="GO:0045454">
    <property type="term" value="P:cell redox homeostasis"/>
    <property type="evidence" value="ECO:0007669"/>
    <property type="project" value="TreeGrafter"/>
</dbReference>
<dbReference type="Gene3D" id="3.40.30.10">
    <property type="entry name" value="Glutaredoxin"/>
    <property type="match status" value="1"/>
</dbReference>
<dbReference type="OrthoDB" id="338622at2759"/>
<keyword evidence="5" id="KW-1015">Disulfide bond</keyword>
<accession>A0A2W1E6W4</accession>
<keyword evidence="3" id="KW-0049">Antioxidant</keyword>
<protein>
    <submittedName>
        <fullName evidence="8 9">Redoxin</fullName>
    </submittedName>
</protein>
<reference evidence="10" key="4">
    <citation type="journal article" date="2022" name="Microb. Genom.">
        <title>A global pangenome for the wheat fungal pathogen Pyrenophora tritici-repentis and prediction of effector protein structural homology.</title>
        <authorList>
            <person name="Moolhuijzen P.M."/>
            <person name="See P.T."/>
            <person name="Shi G."/>
            <person name="Powell H.R."/>
            <person name="Cockram J."/>
            <person name="Jorgensen L.N."/>
            <person name="Benslimane H."/>
            <person name="Strelkov S.E."/>
            <person name="Turner J."/>
            <person name="Liu Z."/>
            <person name="Moffat C.S."/>
        </authorList>
    </citation>
    <scope>NUCLEOTIDE SEQUENCE [LARGE SCALE GENOMIC DNA]</scope>
</reference>
<keyword evidence="6" id="KW-0676">Redox-active center</keyword>
<dbReference type="EMBL" id="NRDI02000015">
    <property type="protein sequence ID" value="KAI1511013.1"/>
    <property type="molecule type" value="Genomic_DNA"/>
</dbReference>
<evidence type="ECO:0000256" key="3">
    <source>
        <dbReference type="ARBA" id="ARBA00022862"/>
    </source>
</evidence>
<evidence type="ECO:0000259" key="7">
    <source>
        <dbReference type="Pfam" id="PF08534"/>
    </source>
</evidence>
<keyword evidence="2" id="KW-0575">Peroxidase</keyword>
<reference evidence="9" key="2">
    <citation type="submission" date="2021-05" db="EMBL/GenBank/DDBJ databases">
        <authorList>
            <person name="Moolhuijzen P.M."/>
            <person name="Moffat C.S."/>
        </authorList>
    </citation>
    <scope>NUCLEOTIDE SEQUENCE</scope>
    <source>
        <strain evidence="9">86-124</strain>
    </source>
</reference>
<evidence type="ECO:0000256" key="4">
    <source>
        <dbReference type="ARBA" id="ARBA00023002"/>
    </source>
</evidence>
<keyword evidence="10" id="KW-1185">Reference proteome</keyword>
<proteinExistence type="inferred from homology"/>
<dbReference type="CDD" id="cd03017">
    <property type="entry name" value="PRX_BCP"/>
    <property type="match status" value="1"/>
</dbReference>
<dbReference type="GO" id="GO:0034599">
    <property type="term" value="P:cellular response to oxidative stress"/>
    <property type="evidence" value="ECO:0007669"/>
    <property type="project" value="TreeGrafter"/>
</dbReference>
<dbReference type="InterPro" id="IPR036249">
    <property type="entry name" value="Thioredoxin-like_sf"/>
</dbReference>
<evidence type="ECO:0000313" key="8">
    <source>
        <dbReference type="EMBL" id="KAF7569178.1"/>
    </source>
</evidence>
<dbReference type="Proteomes" id="UP000245464">
    <property type="component" value="Chromosome 6"/>
</dbReference>
<evidence type="ECO:0000256" key="5">
    <source>
        <dbReference type="ARBA" id="ARBA00023157"/>
    </source>
</evidence>
<gene>
    <name evidence="9" type="ORF">Ptr86124_010134</name>
    <name evidence="8" type="ORF">PtrM4_115930</name>
</gene>
<dbReference type="Pfam" id="PF08534">
    <property type="entry name" value="Redoxin"/>
    <property type="match status" value="1"/>
</dbReference>
<dbReference type="EMBL" id="NQIK02000006">
    <property type="protein sequence ID" value="KAF7569178.1"/>
    <property type="molecule type" value="Genomic_DNA"/>
</dbReference>
<sequence length="185" mass="20523">MAHTTFPSNLPIPQDDGACSHLTGARVPSVPLFATSGDQLDVSSFSDLTIVFCYPRTGARGETITDDWNSIPGARGCTPQACSFRDQMDHLRKLGVKRVFGLSTQSTAYQNEAKDRLRLPYESLSDENLEFANTLKLPTFRWQDKTLVKRCALAIQGGTIVNVWYPVFPPDASARQVVEWLGSRK</sequence>
<evidence type="ECO:0000256" key="2">
    <source>
        <dbReference type="ARBA" id="ARBA00022559"/>
    </source>
</evidence>
<dbReference type="PANTHER" id="PTHR42801:SF21">
    <property type="entry name" value="BCPB PROTEIN"/>
    <property type="match status" value="1"/>
</dbReference>
<dbReference type="AlphaFoldDB" id="A0A2W1E6W4"/>
<evidence type="ECO:0000256" key="6">
    <source>
        <dbReference type="ARBA" id="ARBA00023284"/>
    </source>
</evidence>
<reference evidence="9" key="3">
    <citation type="journal article" date="2022" name="bioRxiv">
        <title>A global pangenome for the wheat fungal pathogen Pyrenophora tritici-repentis and prediction of effector protein structural homology.</title>
        <authorList>
            <person name="Moolhuijzen P."/>
            <person name="See P.T."/>
            <person name="Shi G."/>
            <person name="Powell H.R."/>
            <person name="Cockram J."/>
            <person name="Jorgensen L.N."/>
            <person name="Benslimane H."/>
            <person name="Strelkov S.E."/>
            <person name="Turner J."/>
            <person name="Liu Z."/>
            <person name="Moffat C.S."/>
        </authorList>
    </citation>
    <scope>NUCLEOTIDE SEQUENCE</scope>
    <source>
        <strain evidence="9">86-124</strain>
    </source>
</reference>
<reference evidence="8" key="1">
    <citation type="journal article" date="2018" name="BMC Genomics">
        <title>Comparative genomics of the wheat fungal pathogen Pyrenophora tritici-repentis reveals chromosomal variations and genome plasticity.</title>
        <authorList>
            <person name="Moolhuijzen P."/>
            <person name="See P.T."/>
            <person name="Hane J.K."/>
            <person name="Shi G."/>
            <person name="Liu Z."/>
            <person name="Oliver R.P."/>
            <person name="Moffat C.S."/>
        </authorList>
    </citation>
    <scope>NUCLEOTIDE SEQUENCE [LARGE SCALE GENOMIC DNA]</scope>
    <source>
        <strain evidence="8">M4</strain>
    </source>
</reference>
<dbReference type="GO" id="GO:0005737">
    <property type="term" value="C:cytoplasm"/>
    <property type="evidence" value="ECO:0007669"/>
    <property type="project" value="TreeGrafter"/>
</dbReference>
<feature type="domain" description="Redoxin" evidence="7">
    <location>
        <begin position="24"/>
        <end position="176"/>
    </location>
</feature>
<dbReference type="InterPro" id="IPR050924">
    <property type="entry name" value="Peroxiredoxin_BCP/PrxQ"/>
</dbReference>
<name>A0A2W1E6W4_9PLEO</name>
<dbReference type="InterPro" id="IPR013740">
    <property type="entry name" value="Redoxin"/>
</dbReference>
<keyword evidence="4" id="KW-0560">Oxidoreductase</keyword>
<evidence type="ECO:0000256" key="1">
    <source>
        <dbReference type="ARBA" id="ARBA00010505"/>
    </source>
</evidence>
<evidence type="ECO:0000313" key="9">
    <source>
        <dbReference type="EMBL" id="KAI1511013.1"/>
    </source>
</evidence>
<evidence type="ECO:0000313" key="10">
    <source>
        <dbReference type="Proteomes" id="UP000249757"/>
    </source>
</evidence>
<comment type="similarity">
    <text evidence="1">Belongs to the peroxiredoxin family. Prx5 subfamily.</text>
</comment>
<dbReference type="SUPFAM" id="SSF52833">
    <property type="entry name" value="Thioredoxin-like"/>
    <property type="match status" value="1"/>
</dbReference>
<organism evidence="9 10">
    <name type="scientific">Pyrenophora tritici-repentis</name>
    <dbReference type="NCBI Taxonomy" id="45151"/>
    <lineage>
        <taxon>Eukaryota</taxon>
        <taxon>Fungi</taxon>
        <taxon>Dikarya</taxon>
        <taxon>Ascomycota</taxon>
        <taxon>Pezizomycotina</taxon>
        <taxon>Dothideomycetes</taxon>
        <taxon>Pleosporomycetidae</taxon>
        <taxon>Pleosporales</taxon>
        <taxon>Pleosporineae</taxon>
        <taxon>Pleosporaceae</taxon>
        <taxon>Pyrenophora</taxon>
    </lineage>
</organism>
<dbReference type="Proteomes" id="UP000249757">
    <property type="component" value="Unassembled WGS sequence"/>
</dbReference>
<comment type="caution">
    <text evidence="9">The sequence shown here is derived from an EMBL/GenBank/DDBJ whole genome shotgun (WGS) entry which is preliminary data.</text>
</comment>